<protein>
    <submittedName>
        <fullName evidence="1">Uncharacterized protein</fullName>
    </submittedName>
</protein>
<organism evidence="1">
    <name type="scientific">Zea mays</name>
    <name type="common">Maize</name>
    <dbReference type="NCBI Taxonomy" id="4577"/>
    <lineage>
        <taxon>Eukaryota</taxon>
        <taxon>Viridiplantae</taxon>
        <taxon>Streptophyta</taxon>
        <taxon>Embryophyta</taxon>
        <taxon>Tracheophyta</taxon>
        <taxon>Spermatophyta</taxon>
        <taxon>Magnoliopsida</taxon>
        <taxon>Liliopsida</taxon>
        <taxon>Poales</taxon>
        <taxon>Poaceae</taxon>
        <taxon>PACMAD clade</taxon>
        <taxon>Panicoideae</taxon>
        <taxon>Andropogonodae</taxon>
        <taxon>Andropogoneae</taxon>
        <taxon>Tripsacinae</taxon>
        <taxon>Zea</taxon>
    </lineage>
</organism>
<reference evidence="1" key="1">
    <citation type="journal article" date="2009" name="PLoS Genet.">
        <title>Sequencing, mapping, and analysis of 27,455 maize full-length cDNAs.</title>
        <authorList>
            <person name="Soderlund C."/>
            <person name="Descour A."/>
            <person name="Kudrna D."/>
            <person name="Bomhoff M."/>
            <person name="Boyd L."/>
            <person name="Currie J."/>
            <person name="Angelova A."/>
            <person name="Collura K."/>
            <person name="Wissotski M."/>
            <person name="Ashley E."/>
            <person name="Morrow D."/>
            <person name="Fernandes J."/>
            <person name="Walbot V."/>
            <person name="Yu Y."/>
        </authorList>
    </citation>
    <scope>NUCLEOTIDE SEQUENCE</scope>
    <source>
        <strain evidence="1">B73</strain>
    </source>
</reference>
<dbReference type="AlphaFoldDB" id="C0PN86"/>
<sequence length="40" mass="4556">MILPLTSDYQQKICSSCIQTRIRKSVSLSDAGTERPSQWQ</sequence>
<dbReference type="EMBL" id="BT069755">
    <property type="protein sequence ID" value="ACN36652.1"/>
    <property type="molecule type" value="mRNA"/>
</dbReference>
<reference evidence="1" key="2">
    <citation type="submission" date="2012-06" db="EMBL/GenBank/DDBJ databases">
        <authorList>
            <person name="Yu Y."/>
            <person name="Currie J."/>
            <person name="Lomeli R."/>
            <person name="Angelova A."/>
            <person name="Collura K."/>
            <person name="Wissotski M."/>
            <person name="Campos D."/>
            <person name="Kudrna D."/>
            <person name="Golser W."/>
            <person name="Ashely E."/>
            <person name="Descour A."/>
            <person name="Fernandes J."/>
            <person name="Soderlund C."/>
            <person name="Walbot V."/>
        </authorList>
    </citation>
    <scope>NUCLEOTIDE SEQUENCE</scope>
    <source>
        <strain evidence="1">B73</strain>
    </source>
</reference>
<evidence type="ECO:0000313" key="1">
    <source>
        <dbReference type="EMBL" id="ACN36652.1"/>
    </source>
</evidence>
<proteinExistence type="evidence at transcript level"/>
<name>C0PN86_MAIZE</name>
<accession>C0PN86</accession>